<dbReference type="EMBL" id="CM055097">
    <property type="protein sequence ID" value="KAJ7551540.1"/>
    <property type="molecule type" value="Genomic_DNA"/>
</dbReference>
<comment type="caution">
    <text evidence="1">The sequence shown here is derived from an EMBL/GenBank/DDBJ whole genome shotgun (WGS) entry which is preliminary data.</text>
</comment>
<sequence length="530" mass="58045">MAGGATLAVESATKDHGGKFTGYVFLCCVLAASGGLVFGYDIGISGGVTSMDDFLAKFFPTVLENKRRATQSAYCKYDSQGLQAFTSSLYLAGLVATFVASYVTSTFGRRPSMRLAGIFFVTGVIFNAAAANLTMLIIGRIMLGCGVGFANQAVPLYLSEIAPVRFRGGLNILFQLDVTIGILFANLVNYGTQKIHPWGWRLSLGLAGIPAGLLALGSLLLCETPNSLIERGHLERGKAVLKKIRGTENVELEYTQLLEASRAAKQIKDPFKNIMKREYRPQLTIAIFLQFFQQFTGINAVMFYAPVLFQTLGFKNDASLFSAVITGAVNVLSTIVSIVTVDRFGRRVLFLEASLQMMIPQVVIAILLGTGLHNGSDKLAHGSATGVVLMICLFVAAFAWSWGPLAWLIPSEIFPLEIRSAGQSIAVSTNLLFTFVIAQSFLSMLCHFRYGIFLFFAGFVVIMTIFVYLLVPETKGVAIDDMVNVWRRHWFWRRFVVDSDAVPAWRESSNKISAADQQPDEVLDELDLSL</sequence>
<evidence type="ECO:0000313" key="2">
    <source>
        <dbReference type="Proteomes" id="UP001162992"/>
    </source>
</evidence>
<evidence type="ECO:0000313" key="1">
    <source>
        <dbReference type="EMBL" id="KAJ7551540.1"/>
    </source>
</evidence>
<name>A0ACC2DBT5_DIPCM</name>
<accession>A0ACC2DBT5</accession>
<reference evidence="2" key="1">
    <citation type="journal article" date="2024" name="Proc. Natl. Acad. Sci. U.S.A.">
        <title>Extraordinary preservation of gene collinearity over three hundred million years revealed in homosporous lycophytes.</title>
        <authorList>
            <person name="Li C."/>
            <person name="Wickell D."/>
            <person name="Kuo L.Y."/>
            <person name="Chen X."/>
            <person name="Nie B."/>
            <person name="Liao X."/>
            <person name="Peng D."/>
            <person name="Ji J."/>
            <person name="Jenkins J."/>
            <person name="Williams M."/>
            <person name="Shu S."/>
            <person name="Plott C."/>
            <person name="Barry K."/>
            <person name="Rajasekar S."/>
            <person name="Grimwood J."/>
            <person name="Han X."/>
            <person name="Sun S."/>
            <person name="Hou Z."/>
            <person name="He W."/>
            <person name="Dai G."/>
            <person name="Sun C."/>
            <person name="Schmutz J."/>
            <person name="Leebens-Mack J.H."/>
            <person name="Li F.W."/>
            <person name="Wang L."/>
        </authorList>
    </citation>
    <scope>NUCLEOTIDE SEQUENCE [LARGE SCALE GENOMIC DNA]</scope>
    <source>
        <strain evidence="2">cv. PW_Plant_1</strain>
    </source>
</reference>
<gene>
    <name evidence="1" type="ORF">O6H91_06G019400</name>
</gene>
<proteinExistence type="predicted"/>
<organism evidence="1 2">
    <name type="scientific">Diphasiastrum complanatum</name>
    <name type="common">Issler's clubmoss</name>
    <name type="synonym">Lycopodium complanatum</name>
    <dbReference type="NCBI Taxonomy" id="34168"/>
    <lineage>
        <taxon>Eukaryota</taxon>
        <taxon>Viridiplantae</taxon>
        <taxon>Streptophyta</taxon>
        <taxon>Embryophyta</taxon>
        <taxon>Tracheophyta</taxon>
        <taxon>Lycopodiopsida</taxon>
        <taxon>Lycopodiales</taxon>
        <taxon>Lycopodiaceae</taxon>
        <taxon>Lycopodioideae</taxon>
        <taxon>Diphasiastrum</taxon>
    </lineage>
</organism>
<dbReference type="Proteomes" id="UP001162992">
    <property type="component" value="Chromosome 6"/>
</dbReference>
<keyword evidence="2" id="KW-1185">Reference proteome</keyword>
<protein>
    <submittedName>
        <fullName evidence="1">Uncharacterized protein</fullName>
    </submittedName>
</protein>